<feature type="transmembrane region" description="Helical" evidence="1">
    <location>
        <begin position="12"/>
        <end position="29"/>
    </location>
</feature>
<dbReference type="PANTHER" id="PTHR35288">
    <property type="entry name" value="TAIL FIBER"/>
    <property type="match status" value="1"/>
</dbReference>
<evidence type="ECO:0000313" key="2">
    <source>
        <dbReference type="EMBL" id="KAH7433431.1"/>
    </source>
</evidence>
<feature type="transmembrane region" description="Helical" evidence="1">
    <location>
        <begin position="155"/>
        <end position="174"/>
    </location>
</feature>
<protein>
    <submittedName>
        <fullName evidence="2">Uncharacterized protein</fullName>
    </submittedName>
</protein>
<comment type="caution">
    <text evidence="2">The sequence shown here is derived from an EMBL/GenBank/DDBJ whole genome shotgun (WGS) entry which is preliminary data.</text>
</comment>
<dbReference type="EMBL" id="CM035412">
    <property type="protein sequence ID" value="KAH7433431.1"/>
    <property type="molecule type" value="Genomic_DNA"/>
</dbReference>
<feature type="transmembrane region" description="Helical" evidence="1">
    <location>
        <begin position="110"/>
        <end position="143"/>
    </location>
</feature>
<reference evidence="2" key="1">
    <citation type="submission" date="2021-08" db="EMBL/GenBank/DDBJ databases">
        <title>WGS assembly of Ceratopteris richardii.</title>
        <authorList>
            <person name="Marchant D.B."/>
            <person name="Chen G."/>
            <person name="Jenkins J."/>
            <person name="Shu S."/>
            <person name="Leebens-Mack J."/>
            <person name="Grimwood J."/>
            <person name="Schmutz J."/>
            <person name="Soltis P."/>
            <person name="Soltis D."/>
            <person name="Chen Z.-H."/>
        </authorList>
    </citation>
    <scope>NUCLEOTIDE SEQUENCE</scope>
    <source>
        <strain evidence="2">Whitten #5841</strain>
        <tissue evidence="2">Leaf</tissue>
    </source>
</reference>
<sequence length="191" mass="20748">MAGAFGGWRHRASQFYFLIIFFSFPIFSIPCDKRTNASPVEVVAAHLLSLGAGESISKGLLYPGSMFSKLERIVADNEPFAFPSWETLLSDMKMTKDINMREEGSLGKAAVIVGSYLCVIGAAFAMFGLMQLSACGMLTLLWYIFTRGGNESDVFALPMFSLALFCSIGGLLNLEGLLKRGATSVDKTKQA</sequence>
<dbReference type="PANTHER" id="PTHR35288:SF3">
    <property type="match status" value="1"/>
</dbReference>
<dbReference type="OMA" id="RASQFYM"/>
<dbReference type="AlphaFoldDB" id="A0A8T2UAY2"/>
<accession>A0A8T2UAY2</accession>
<evidence type="ECO:0000313" key="3">
    <source>
        <dbReference type="Proteomes" id="UP000825935"/>
    </source>
</evidence>
<gene>
    <name evidence="2" type="ORF">KP509_07G069300</name>
</gene>
<keyword evidence="1" id="KW-1133">Transmembrane helix</keyword>
<proteinExistence type="predicted"/>
<evidence type="ECO:0000256" key="1">
    <source>
        <dbReference type="SAM" id="Phobius"/>
    </source>
</evidence>
<keyword evidence="3" id="KW-1185">Reference proteome</keyword>
<keyword evidence="1" id="KW-0812">Transmembrane</keyword>
<dbReference type="OrthoDB" id="2016444at2759"/>
<organism evidence="2 3">
    <name type="scientific">Ceratopteris richardii</name>
    <name type="common">Triangle waterfern</name>
    <dbReference type="NCBI Taxonomy" id="49495"/>
    <lineage>
        <taxon>Eukaryota</taxon>
        <taxon>Viridiplantae</taxon>
        <taxon>Streptophyta</taxon>
        <taxon>Embryophyta</taxon>
        <taxon>Tracheophyta</taxon>
        <taxon>Polypodiopsida</taxon>
        <taxon>Polypodiidae</taxon>
        <taxon>Polypodiales</taxon>
        <taxon>Pteridineae</taxon>
        <taxon>Pteridaceae</taxon>
        <taxon>Parkerioideae</taxon>
        <taxon>Ceratopteris</taxon>
    </lineage>
</organism>
<name>A0A8T2UAY2_CERRI</name>
<dbReference type="Proteomes" id="UP000825935">
    <property type="component" value="Chromosome 7"/>
</dbReference>
<keyword evidence="1" id="KW-0472">Membrane</keyword>